<keyword evidence="2" id="KW-1185">Reference proteome</keyword>
<accession>A0ACC3S6G5</accession>
<gene>
    <name evidence="1" type="ORF">M8818_006327</name>
</gene>
<protein>
    <submittedName>
        <fullName evidence="1">Uncharacterized protein</fullName>
    </submittedName>
</protein>
<comment type="caution">
    <text evidence="1">The sequence shown here is derived from an EMBL/GenBank/DDBJ whole genome shotgun (WGS) entry which is preliminary data.</text>
</comment>
<dbReference type="EMBL" id="JAMKPW020000040">
    <property type="protein sequence ID" value="KAK8198462.1"/>
    <property type="molecule type" value="Genomic_DNA"/>
</dbReference>
<proteinExistence type="predicted"/>
<name>A0ACC3S6G5_9PEZI</name>
<organism evidence="1 2">
    <name type="scientific">Zalaria obscura</name>
    <dbReference type="NCBI Taxonomy" id="2024903"/>
    <lineage>
        <taxon>Eukaryota</taxon>
        <taxon>Fungi</taxon>
        <taxon>Dikarya</taxon>
        <taxon>Ascomycota</taxon>
        <taxon>Pezizomycotina</taxon>
        <taxon>Dothideomycetes</taxon>
        <taxon>Dothideomycetidae</taxon>
        <taxon>Dothideales</taxon>
        <taxon>Zalariaceae</taxon>
        <taxon>Zalaria</taxon>
    </lineage>
</organism>
<evidence type="ECO:0000313" key="1">
    <source>
        <dbReference type="EMBL" id="KAK8198462.1"/>
    </source>
</evidence>
<evidence type="ECO:0000313" key="2">
    <source>
        <dbReference type="Proteomes" id="UP001320706"/>
    </source>
</evidence>
<sequence>MNAKFLNDEEKYYAVARLAENRTGVQHRVWRWYQVREALTDPKLVLIFLFNMAINIPNGGLITFGSIIIKNFGYSSQTAALLTMPTGVMSTIAGCVFSWLAARWRNRRALAISISALFPLMGTALVYGLPRSNKAGQTAGLYLMYCYWGPYATAVSLPQANTAGQTKKSVTYSALYLGYAVGNLIGPQTFRASQAPTYTGGVVAMLSCYCICILLINAYWALVSCLHDPSVSNIRTNKSQGMALPEPNVTVESRSSCDPTRSPRIRRTPRASSAGITVS</sequence>
<dbReference type="Proteomes" id="UP001320706">
    <property type="component" value="Unassembled WGS sequence"/>
</dbReference>
<reference evidence="1" key="1">
    <citation type="submission" date="2024-02" db="EMBL/GenBank/DDBJ databases">
        <title>Metagenome Assembled Genome of Zalaria obscura JY119.</title>
        <authorList>
            <person name="Vighnesh L."/>
            <person name="Jagadeeshwari U."/>
            <person name="Venkata Ramana C."/>
            <person name="Sasikala C."/>
        </authorList>
    </citation>
    <scope>NUCLEOTIDE SEQUENCE</scope>
    <source>
        <strain evidence="1">JY119</strain>
    </source>
</reference>